<organism evidence="2 3">
    <name type="scientific">Eumeta variegata</name>
    <name type="common">Bagworm moth</name>
    <name type="synonym">Eumeta japonica</name>
    <dbReference type="NCBI Taxonomy" id="151549"/>
    <lineage>
        <taxon>Eukaryota</taxon>
        <taxon>Metazoa</taxon>
        <taxon>Ecdysozoa</taxon>
        <taxon>Arthropoda</taxon>
        <taxon>Hexapoda</taxon>
        <taxon>Insecta</taxon>
        <taxon>Pterygota</taxon>
        <taxon>Neoptera</taxon>
        <taxon>Endopterygota</taxon>
        <taxon>Lepidoptera</taxon>
        <taxon>Glossata</taxon>
        <taxon>Ditrysia</taxon>
        <taxon>Tineoidea</taxon>
        <taxon>Psychidae</taxon>
        <taxon>Oiketicinae</taxon>
        <taxon>Eumeta</taxon>
    </lineage>
</organism>
<sequence>MVARDPLQVANPPVAGRSTLVVYVIIIIGKDYRFPHETRAGNEAPSALQITPLSGSRSGRRTSRRVSGSAALRRPIIYETFCPRIANLKYNLRSEQLRTNRS</sequence>
<feature type="region of interest" description="Disordered" evidence="1">
    <location>
        <begin position="38"/>
        <end position="67"/>
    </location>
</feature>
<evidence type="ECO:0000313" key="2">
    <source>
        <dbReference type="EMBL" id="GBP91009.1"/>
    </source>
</evidence>
<name>A0A4C1ZVG0_EUMVA</name>
<comment type="caution">
    <text evidence="2">The sequence shown here is derived from an EMBL/GenBank/DDBJ whole genome shotgun (WGS) entry which is preliminary data.</text>
</comment>
<evidence type="ECO:0000313" key="3">
    <source>
        <dbReference type="Proteomes" id="UP000299102"/>
    </source>
</evidence>
<protein>
    <submittedName>
        <fullName evidence="2">Uncharacterized protein</fullName>
    </submittedName>
</protein>
<dbReference type="AlphaFoldDB" id="A0A4C1ZVG0"/>
<proteinExistence type="predicted"/>
<keyword evidence="3" id="KW-1185">Reference proteome</keyword>
<reference evidence="2 3" key="1">
    <citation type="journal article" date="2019" name="Commun. Biol.">
        <title>The bagworm genome reveals a unique fibroin gene that provides high tensile strength.</title>
        <authorList>
            <person name="Kono N."/>
            <person name="Nakamura H."/>
            <person name="Ohtoshi R."/>
            <person name="Tomita M."/>
            <person name="Numata K."/>
            <person name="Arakawa K."/>
        </authorList>
    </citation>
    <scope>NUCLEOTIDE SEQUENCE [LARGE SCALE GENOMIC DNA]</scope>
</reference>
<dbReference type="EMBL" id="BGZK01002133">
    <property type="protein sequence ID" value="GBP91009.1"/>
    <property type="molecule type" value="Genomic_DNA"/>
</dbReference>
<dbReference type="Proteomes" id="UP000299102">
    <property type="component" value="Unassembled WGS sequence"/>
</dbReference>
<gene>
    <name evidence="2" type="ORF">EVAR_60484_1</name>
</gene>
<accession>A0A4C1ZVG0</accession>
<evidence type="ECO:0000256" key="1">
    <source>
        <dbReference type="SAM" id="MobiDB-lite"/>
    </source>
</evidence>